<dbReference type="OMA" id="IIMANQN"/>
<dbReference type="Gramene" id="TRITD1Av1G189240.1">
    <property type="protein sequence ID" value="TRITD1Av1G189240.1"/>
    <property type="gene ID" value="TRITD1Av1G189240"/>
</dbReference>
<name>A0A9R0UXZ2_TRITD</name>
<organism evidence="1 2">
    <name type="scientific">Triticum turgidum subsp. durum</name>
    <name type="common">Durum wheat</name>
    <name type="synonym">Triticum durum</name>
    <dbReference type="NCBI Taxonomy" id="4567"/>
    <lineage>
        <taxon>Eukaryota</taxon>
        <taxon>Viridiplantae</taxon>
        <taxon>Streptophyta</taxon>
        <taxon>Embryophyta</taxon>
        <taxon>Tracheophyta</taxon>
        <taxon>Spermatophyta</taxon>
        <taxon>Magnoliopsida</taxon>
        <taxon>Liliopsida</taxon>
        <taxon>Poales</taxon>
        <taxon>Poaceae</taxon>
        <taxon>BOP clade</taxon>
        <taxon>Pooideae</taxon>
        <taxon>Triticodae</taxon>
        <taxon>Triticeae</taxon>
        <taxon>Triticinae</taxon>
        <taxon>Triticum</taxon>
    </lineage>
</organism>
<accession>A0A9R0UXZ2</accession>
<protein>
    <submittedName>
        <fullName evidence="1">Uncharacterized protein</fullName>
    </submittedName>
</protein>
<evidence type="ECO:0000313" key="1">
    <source>
        <dbReference type="EMBL" id="VAH08885.1"/>
    </source>
</evidence>
<dbReference type="Proteomes" id="UP000324705">
    <property type="component" value="Chromosome 1A"/>
</dbReference>
<sequence length="77" mass="8463">MACPGNLLDIMDVNIRCNQEPQVTLELFAAPVSRLGLACCRGSARQRIKMGAVVKELGAIKRIIMANQNYVSWSTVQ</sequence>
<dbReference type="EMBL" id="LT934111">
    <property type="protein sequence ID" value="VAH08885.1"/>
    <property type="molecule type" value="Genomic_DNA"/>
</dbReference>
<dbReference type="AlphaFoldDB" id="A0A9R0UXZ2"/>
<reference evidence="1 2" key="1">
    <citation type="submission" date="2017-09" db="EMBL/GenBank/DDBJ databases">
        <authorList>
            <consortium name="International Durum Wheat Genome Sequencing Consortium (IDWGSC)"/>
            <person name="Milanesi L."/>
        </authorList>
    </citation>
    <scope>NUCLEOTIDE SEQUENCE [LARGE SCALE GENOMIC DNA]</scope>
    <source>
        <strain evidence="2">cv. Svevo</strain>
    </source>
</reference>
<keyword evidence="2" id="KW-1185">Reference proteome</keyword>
<gene>
    <name evidence="1" type="ORF">TRITD_1Av1G189240</name>
</gene>
<evidence type="ECO:0000313" key="2">
    <source>
        <dbReference type="Proteomes" id="UP000324705"/>
    </source>
</evidence>
<proteinExistence type="predicted"/>